<dbReference type="PANTHER" id="PTHR42709">
    <property type="entry name" value="ALKALINE PHOSPHATASE LIKE PROTEIN"/>
    <property type="match status" value="1"/>
</dbReference>
<organism evidence="9 10">
    <name type="scientific">Saccharopolyspora gloriosae</name>
    <dbReference type="NCBI Taxonomy" id="455344"/>
    <lineage>
        <taxon>Bacteria</taxon>
        <taxon>Bacillati</taxon>
        <taxon>Actinomycetota</taxon>
        <taxon>Actinomycetes</taxon>
        <taxon>Pseudonocardiales</taxon>
        <taxon>Pseudonocardiaceae</taxon>
        <taxon>Saccharopolyspora</taxon>
    </lineage>
</organism>
<evidence type="ECO:0000259" key="8">
    <source>
        <dbReference type="Pfam" id="PF09335"/>
    </source>
</evidence>
<feature type="transmembrane region" description="Helical" evidence="7">
    <location>
        <begin position="17"/>
        <end position="35"/>
    </location>
</feature>
<feature type="transmembrane region" description="Helical" evidence="7">
    <location>
        <begin position="55"/>
        <end position="77"/>
    </location>
</feature>
<evidence type="ECO:0000256" key="5">
    <source>
        <dbReference type="ARBA" id="ARBA00022989"/>
    </source>
</evidence>
<comment type="caution">
    <text evidence="9">The sequence shown here is derived from an EMBL/GenBank/DDBJ whole genome shotgun (WGS) entry which is preliminary data.</text>
</comment>
<evidence type="ECO:0000256" key="1">
    <source>
        <dbReference type="ARBA" id="ARBA00004651"/>
    </source>
</evidence>
<reference evidence="9 10" key="1">
    <citation type="submission" date="2020-08" db="EMBL/GenBank/DDBJ databases">
        <title>Sequencing the genomes of 1000 actinobacteria strains.</title>
        <authorList>
            <person name="Klenk H.-P."/>
        </authorList>
    </citation>
    <scope>NUCLEOTIDE SEQUENCE [LARGE SCALE GENOMIC DNA]</scope>
    <source>
        <strain evidence="9 10">DSM 45582</strain>
    </source>
</reference>
<evidence type="ECO:0000256" key="7">
    <source>
        <dbReference type="SAM" id="Phobius"/>
    </source>
</evidence>
<feature type="transmembrane region" description="Helical" evidence="7">
    <location>
        <begin position="143"/>
        <end position="166"/>
    </location>
</feature>
<evidence type="ECO:0000256" key="4">
    <source>
        <dbReference type="ARBA" id="ARBA00022692"/>
    </source>
</evidence>
<dbReference type="PANTHER" id="PTHR42709:SF6">
    <property type="entry name" value="UNDECAPRENYL PHOSPHATE TRANSPORTER A"/>
    <property type="match status" value="1"/>
</dbReference>
<dbReference type="EMBL" id="JACHIV010000001">
    <property type="protein sequence ID" value="MBB5071182.1"/>
    <property type="molecule type" value="Genomic_DNA"/>
</dbReference>
<dbReference type="InterPro" id="IPR032816">
    <property type="entry name" value="VTT_dom"/>
</dbReference>
<dbReference type="GO" id="GO:0005886">
    <property type="term" value="C:plasma membrane"/>
    <property type="evidence" value="ECO:0007669"/>
    <property type="project" value="UniProtKB-SubCell"/>
</dbReference>
<dbReference type="Pfam" id="PF09335">
    <property type="entry name" value="VTT_dom"/>
    <property type="match status" value="1"/>
</dbReference>
<comment type="similarity">
    <text evidence="2">Belongs to the DedA family.</text>
</comment>
<sequence>MSDAVLDLVHAAMGSPWIYLALVAYVALDAVLPSVPGEVLVVTCGVFAMTGTPNLAGVIAAGAAGGFAGDHLAYLLGRRAGGALLTRLPPGSRRRRPFEWARRALARRGGSILIVCRFVPGCRTAAAMTAGTIGMPLRLFSGCAALGATAYSAYFTLVGCLGGAVFRDHPLPAVLLGIGSALVIAGVVELIRLVLRGRSARRAEPERVPVGVD</sequence>
<evidence type="ECO:0000256" key="2">
    <source>
        <dbReference type="ARBA" id="ARBA00010792"/>
    </source>
</evidence>
<keyword evidence="5 7" id="KW-1133">Transmembrane helix</keyword>
<feature type="domain" description="VTT" evidence="8">
    <location>
        <begin position="35"/>
        <end position="159"/>
    </location>
</feature>
<dbReference type="RefSeq" id="WP_184481325.1">
    <property type="nucleotide sequence ID" value="NZ_JACHIV010000001.1"/>
</dbReference>
<feature type="transmembrane region" description="Helical" evidence="7">
    <location>
        <begin position="172"/>
        <end position="195"/>
    </location>
</feature>
<keyword evidence="3" id="KW-1003">Cell membrane</keyword>
<dbReference type="AlphaFoldDB" id="A0A840NPX4"/>
<keyword evidence="4 7" id="KW-0812">Transmembrane</keyword>
<accession>A0A840NPX4</accession>
<dbReference type="Proteomes" id="UP000580474">
    <property type="component" value="Unassembled WGS sequence"/>
</dbReference>
<keyword evidence="6 7" id="KW-0472">Membrane</keyword>
<dbReference type="InterPro" id="IPR051311">
    <property type="entry name" value="DedA_domain"/>
</dbReference>
<comment type="subcellular location">
    <subcellularLocation>
        <location evidence="1">Cell membrane</location>
        <topology evidence="1">Multi-pass membrane protein</topology>
    </subcellularLocation>
</comment>
<proteinExistence type="inferred from homology"/>
<evidence type="ECO:0000313" key="9">
    <source>
        <dbReference type="EMBL" id="MBB5071182.1"/>
    </source>
</evidence>
<evidence type="ECO:0000256" key="3">
    <source>
        <dbReference type="ARBA" id="ARBA00022475"/>
    </source>
</evidence>
<protein>
    <submittedName>
        <fullName evidence="9">Membrane protein DedA with SNARE-associated domain</fullName>
    </submittedName>
</protein>
<gene>
    <name evidence="9" type="ORF">BJ969_004270</name>
</gene>
<keyword evidence="10" id="KW-1185">Reference proteome</keyword>
<evidence type="ECO:0000313" key="10">
    <source>
        <dbReference type="Proteomes" id="UP000580474"/>
    </source>
</evidence>
<evidence type="ECO:0000256" key="6">
    <source>
        <dbReference type="ARBA" id="ARBA00023136"/>
    </source>
</evidence>
<name>A0A840NPX4_9PSEU</name>